<dbReference type="Gene3D" id="3.40.50.2300">
    <property type="match status" value="1"/>
</dbReference>
<dbReference type="InterPro" id="IPR003593">
    <property type="entry name" value="AAA+_ATPase"/>
</dbReference>
<reference evidence="10" key="1">
    <citation type="submission" date="2019-09" db="EMBL/GenBank/DDBJ databases">
        <authorList>
            <person name="Jung D.-H."/>
        </authorList>
    </citation>
    <scope>NUCLEOTIDE SEQUENCE [LARGE SCALE GENOMIC DNA]</scope>
    <source>
        <strain evidence="10">JA-25</strain>
    </source>
</reference>
<dbReference type="SMART" id="SM00448">
    <property type="entry name" value="REC"/>
    <property type="match status" value="1"/>
</dbReference>
<name>A0ABX0QJT8_9BACT</name>
<dbReference type="PANTHER" id="PTHR32071:SF113">
    <property type="entry name" value="ALGINATE BIOSYNTHESIS TRANSCRIPTIONAL REGULATORY PROTEIN ALGB"/>
    <property type="match status" value="1"/>
</dbReference>
<protein>
    <submittedName>
        <fullName evidence="9">Sigma-54-dependent Fis family transcriptional regulator</fullName>
    </submittedName>
</protein>
<dbReference type="SUPFAM" id="SSF52172">
    <property type="entry name" value="CheY-like"/>
    <property type="match status" value="1"/>
</dbReference>
<dbReference type="PANTHER" id="PTHR32071">
    <property type="entry name" value="TRANSCRIPTIONAL REGULATORY PROTEIN"/>
    <property type="match status" value="1"/>
</dbReference>
<keyword evidence="10" id="KW-1185">Reference proteome</keyword>
<dbReference type="CDD" id="cd00009">
    <property type="entry name" value="AAA"/>
    <property type="match status" value="1"/>
</dbReference>
<evidence type="ECO:0000313" key="9">
    <source>
        <dbReference type="EMBL" id="NID12714.1"/>
    </source>
</evidence>
<evidence type="ECO:0000256" key="1">
    <source>
        <dbReference type="ARBA" id="ARBA00022741"/>
    </source>
</evidence>
<dbReference type="InterPro" id="IPR025943">
    <property type="entry name" value="Sigma_54_int_dom_ATP-bd_2"/>
</dbReference>
<sequence length="452" mass="50360">MQTAKLLIVDDDPDVLLAAKLLLKRHVSQVDIEKNPDKLPFLLGNTRYDAVLLDMNFTRDVSSGKEGFDWLDRILDADPTARVVLFTAYGDVEMAVRAIKAGAVDFVLKPWENEKLVDVIKTAIAGKQDAADGVAVAKKTTSGSTFIAQSAAMRQIAETIERVAPTDANILILGENGTGKDVLAREVHRLSNRRDKPFVCADLGALPDSLFESELFGHVRGAFTDARDDRAGRFEEAQGGTIFLDEIGNVGLAQQARLLTVLQQRQVTRVGSNKPRNVDVRLICATNADLTARVIDRSFRQDLLYRINTIELHIPPLRQRPDDIGPLAEHFLRIYRKQYNRPVGQISPDLIRHLKQYTWPGNVRELQHAIERAVILARGTTLTPDDFFFGSSPSAMQSGGALPGNDTLQIEDMERRMIQQAMQKHGGNITDVARELGLSRQALYRRMEKYGL</sequence>
<dbReference type="CDD" id="cd00156">
    <property type="entry name" value="REC"/>
    <property type="match status" value="1"/>
</dbReference>
<comment type="caution">
    <text evidence="9">The sequence shown here is derived from an EMBL/GenBank/DDBJ whole genome shotgun (WGS) entry which is preliminary data.</text>
</comment>
<dbReference type="SUPFAM" id="SSF46689">
    <property type="entry name" value="Homeodomain-like"/>
    <property type="match status" value="1"/>
</dbReference>
<keyword evidence="5" id="KW-0804">Transcription</keyword>
<dbReference type="InterPro" id="IPR058031">
    <property type="entry name" value="AAA_lid_NorR"/>
</dbReference>
<dbReference type="InterPro" id="IPR011006">
    <property type="entry name" value="CheY-like_superfamily"/>
</dbReference>
<dbReference type="EMBL" id="WAEL01000008">
    <property type="protein sequence ID" value="NID12714.1"/>
    <property type="molecule type" value="Genomic_DNA"/>
</dbReference>
<dbReference type="Gene3D" id="3.40.50.300">
    <property type="entry name" value="P-loop containing nucleotide triphosphate hydrolases"/>
    <property type="match status" value="1"/>
</dbReference>
<dbReference type="Pfam" id="PF00072">
    <property type="entry name" value="Response_reg"/>
    <property type="match status" value="1"/>
</dbReference>
<dbReference type="InterPro" id="IPR025944">
    <property type="entry name" value="Sigma_54_int_dom_CS"/>
</dbReference>
<dbReference type="InterPro" id="IPR001789">
    <property type="entry name" value="Sig_transdc_resp-reg_receiver"/>
</dbReference>
<dbReference type="Pfam" id="PF00158">
    <property type="entry name" value="Sigma54_activat"/>
    <property type="match status" value="1"/>
</dbReference>
<reference evidence="10" key="2">
    <citation type="submission" date="2023-07" db="EMBL/GenBank/DDBJ databases">
        <authorList>
            <person name="Jung D.-H."/>
        </authorList>
    </citation>
    <scope>NUCLEOTIDE SEQUENCE [LARGE SCALE GENOMIC DNA]</scope>
    <source>
        <strain evidence="10">JA-25</strain>
    </source>
</reference>
<evidence type="ECO:0000259" key="7">
    <source>
        <dbReference type="PROSITE" id="PS50045"/>
    </source>
</evidence>
<dbReference type="Pfam" id="PF25601">
    <property type="entry name" value="AAA_lid_14"/>
    <property type="match status" value="1"/>
</dbReference>
<dbReference type="InterPro" id="IPR009057">
    <property type="entry name" value="Homeodomain-like_sf"/>
</dbReference>
<feature type="domain" description="Sigma-54 factor interaction" evidence="7">
    <location>
        <begin position="146"/>
        <end position="375"/>
    </location>
</feature>
<keyword evidence="1" id="KW-0547">Nucleotide-binding</keyword>
<keyword evidence="3" id="KW-0805">Transcription regulation</keyword>
<feature type="domain" description="Response regulatory" evidence="8">
    <location>
        <begin position="5"/>
        <end position="124"/>
    </location>
</feature>
<evidence type="ECO:0000313" key="10">
    <source>
        <dbReference type="Proteomes" id="UP000606008"/>
    </source>
</evidence>
<dbReference type="InterPro" id="IPR027417">
    <property type="entry name" value="P-loop_NTPase"/>
</dbReference>
<dbReference type="Pfam" id="PF02954">
    <property type="entry name" value="HTH_8"/>
    <property type="match status" value="1"/>
</dbReference>
<gene>
    <name evidence="9" type="ORF">F7231_21265</name>
</gene>
<organism evidence="9 10">
    <name type="scientific">Fibrivirga algicola</name>
    <dbReference type="NCBI Taxonomy" id="2950420"/>
    <lineage>
        <taxon>Bacteria</taxon>
        <taxon>Pseudomonadati</taxon>
        <taxon>Bacteroidota</taxon>
        <taxon>Cytophagia</taxon>
        <taxon>Cytophagales</taxon>
        <taxon>Spirosomataceae</taxon>
        <taxon>Fibrivirga</taxon>
    </lineage>
</organism>
<evidence type="ECO:0000256" key="6">
    <source>
        <dbReference type="PROSITE-ProRule" id="PRU00169"/>
    </source>
</evidence>
<keyword evidence="4" id="KW-0238">DNA-binding</keyword>
<dbReference type="PROSITE" id="PS50045">
    <property type="entry name" value="SIGMA54_INTERACT_4"/>
    <property type="match status" value="1"/>
</dbReference>
<evidence type="ECO:0000259" key="8">
    <source>
        <dbReference type="PROSITE" id="PS50110"/>
    </source>
</evidence>
<dbReference type="Gene3D" id="1.10.10.60">
    <property type="entry name" value="Homeodomain-like"/>
    <property type="match status" value="1"/>
</dbReference>
<evidence type="ECO:0000256" key="5">
    <source>
        <dbReference type="ARBA" id="ARBA00023163"/>
    </source>
</evidence>
<evidence type="ECO:0000256" key="4">
    <source>
        <dbReference type="ARBA" id="ARBA00023125"/>
    </source>
</evidence>
<dbReference type="PROSITE" id="PS50110">
    <property type="entry name" value="RESPONSE_REGULATORY"/>
    <property type="match status" value="1"/>
</dbReference>
<dbReference type="PROSITE" id="PS00676">
    <property type="entry name" value="SIGMA54_INTERACT_2"/>
    <property type="match status" value="1"/>
</dbReference>
<keyword evidence="6" id="KW-0597">Phosphoprotein</keyword>
<dbReference type="InterPro" id="IPR002197">
    <property type="entry name" value="HTH_Fis"/>
</dbReference>
<feature type="modified residue" description="4-aspartylphosphate" evidence="6">
    <location>
        <position position="54"/>
    </location>
</feature>
<dbReference type="SMART" id="SM00382">
    <property type="entry name" value="AAA"/>
    <property type="match status" value="1"/>
</dbReference>
<dbReference type="Proteomes" id="UP000606008">
    <property type="component" value="Unassembled WGS sequence"/>
</dbReference>
<dbReference type="Gene3D" id="1.10.8.60">
    <property type="match status" value="1"/>
</dbReference>
<evidence type="ECO:0000256" key="3">
    <source>
        <dbReference type="ARBA" id="ARBA00023015"/>
    </source>
</evidence>
<evidence type="ECO:0000256" key="2">
    <source>
        <dbReference type="ARBA" id="ARBA00022840"/>
    </source>
</evidence>
<dbReference type="PROSITE" id="PS00688">
    <property type="entry name" value="SIGMA54_INTERACT_3"/>
    <property type="match status" value="1"/>
</dbReference>
<accession>A0ABX0QJT8</accession>
<dbReference type="PRINTS" id="PR01590">
    <property type="entry name" value="HTHFIS"/>
</dbReference>
<dbReference type="RefSeq" id="WP_166693451.1">
    <property type="nucleotide sequence ID" value="NZ_WAEL01000008.1"/>
</dbReference>
<proteinExistence type="predicted"/>
<keyword evidence="2" id="KW-0067">ATP-binding</keyword>
<dbReference type="InterPro" id="IPR002078">
    <property type="entry name" value="Sigma_54_int"/>
</dbReference>
<dbReference type="SUPFAM" id="SSF52540">
    <property type="entry name" value="P-loop containing nucleoside triphosphate hydrolases"/>
    <property type="match status" value="1"/>
</dbReference>